<accession>A0A840AWG9</accession>
<evidence type="ECO:0000313" key="3">
    <source>
        <dbReference type="Proteomes" id="UP000581447"/>
    </source>
</evidence>
<dbReference type="InterPro" id="IPR009875">
    <property type="entry name" value="PilZ_domain"/>
</dbReference>
<comment type="caution">
    <text evidence="2">The sequence shown here is derived from an EMBL/GenBank/DDBJ whole genome shotgun (WGS) entry which is preliminary data.</text>
</comment>
<dbReference type="Proteomes" id="UP000581447">
    <property type="component" value="Unassembled WGS sequence"/>
</dbReference>
<dbReference type="SUPFAM" id="SSF141371">
    <property type="entry name" value="PilZ domain-like"/>
    <property type="match status" value="1"/>
</dbReference>
<dbReference type="Gene3D" id="2.40.10.220">
    <property type="entry name" value="predicted glycosyltransferase like domains"/>
    <property type="match status" value="1"/>
</dbReference>
<feature type="domain" description="PilZ" evidence="1">
    <location>
        <begin position="13"/>
        <end position="100"/>
    </location>
</feature>
<reference evidence="2 3" key="1">
    <citation type="submission" date="2020-08" db="EMBL/GenBank/DDBJ databases">
        <title>Genomic Encyclopedia of Type Strains, Phase IV (KMG-IV): sequencing the most valuable type-strain genomes for metagenomic binning, comparative biology and taxonomic classification.</title>
        <authorList>
            <person name="Goeker M."/>
        </authorList>
    </citation>
    <scope>NUCLEOTIDE SEQUENCE [LARGE SCALE GENOMIC DNA]</scope>
    <source>
        <strain evidence="2 3">DSM 29050</strain>
    </source>
</reference>
<dbReference type="Pfam" id="PF07238">
    <property type="entry name" value="PilZ"/>
    <property type="match status" value="1"/>
</dbReference>
<evidence type="ECO:0000313" key="2">
    <source>
        <dbReference type="EMBL" id="MBB3942478.1"/>
    </source>
</evidence>
<dbReference type="EMBL" id="JACIEA010000001">
    <property type="protein sequence ID" value="MBB3942478.1"/>
    <property type="molecule type" value="Genomic_DNA"/>
</dbReference>
<proteinExistence type="predicted"/>
<keyword evidence="3" id="KW-1185">Reference proteome</keyword>
<sequence length="110" mass="12602">MAGDVFDSRGHEHRAFTRSGVSITASVREQGGGRQQVEIVDLSQAGFRMRTASFIAPDRIIFLTLPGYNPLEARIAWHEIEYYGCEFVQRLHAAVYDDIVRRYPLFKVRN</sequence>
<gene>
    <name evidence="2" type="ORF">GGR91_000700</name>
</gene>
<organism evidence="2 3">
    <name type="scientific">Sphingorhabdus rigui</name>
    <dbReference type="NCBI Taxonomy" id="1282858"/>
    <lineage>
        <taxon>Bacteria</taxon>
        <taxon>Pseudomonadati</taxon>
        <taxon>Pseudomonadota</taxon>
        <taxon>Alphaproteobacteria</taxon>
        <taxon>Sphingomonadales</taxon>
        <taxon>Sphingomonadaceae</taxon>
        <taxon>Sphingorhabdus</taxon>
    </lineage>
</organism>
<name>A0A840AWG9_9SPHN</name>
<dbReference type="RefSeq" id="WP_183940097.1">
    <property type="nucleotide sequence ID" value="NZ_BAABBG010000001.1"/>
</dbReference>
<protein>
    <recommendedName>
        <fullName evidence="1">PilZ domain-containing protein</fullName>
    </recommendedName>
</protein>
<dbReference type="GO" id="GO:0035438">
    <property type="term" value="F:cyclic-di-GMP binding"/>
    <property type="evidence" value="ECO:0007669"/>
    <property type="project" value="InterPro"/>
</dbReference>
<dbReference type="AlphaFoldDB" id="A0A840AWG9"/>
<evidence type="ECO:0000259" key="1">
    <source>
        <dbReference type="Pfam" id="PF07238"/>
    </source>
</evidence>